<evidence type="ECO:0000256" key="1">
    <source>
        <dbReference type="SAM" id="MobiDB-lite"/>
    </source>
</evidence>
<gene>
    <name evidence="3" type="primary">ORF85822</name>
    <name evidence="2" type="synonym">ORF85820</name>
</gene>
<feature type="region of interest" description="Disordered" evidence="1">
    <location>
        <begin position="15"/>
        <end position="60"/>
    </location>
</feature>
<name>A0A0B6ZX70_9EUPU</name>
<evidence type="ECO:0000313" key="2">
    <source>
        <dbReference type="EMBL" id="CEK73223.1"/>
    </source>
</evidence>
<reference evidence="3" key="1">
    <citation type="submission" date="2014-12" db="EMBL/GenBank/DDBJ databases">
        <title>Insight into the proteome of Arion vulgaris.</title>
        <authorList>
            <person name="Aradska J."/>
            <person name="Bulat T."/>
            <person name="Smidak R."/>
            <person name="Sarate P."/>
            <person name="Gangsoo J."/>
            <person name="Sialana F."/>
            <person name="Bilban M."/>
            <person name="Lubec G."/>
        </authorList>
    </citation>
    <scope>NUCLEOTIDE SEQUENCE</scope>
    <source>
        <tissue evidence="3">Skin</tissue>
    </source>
</reference>
<organism evidence="3">
    <name type="scientific">Arion vulgaris</name>
    <dbReference type="NCBI Taxonomy" id="1028688"/>
    <lineage>
        <taxon>Eukaryota</taxon>
        <taxon>Metazoa</taxon>
        <taxon>Spiralia</taxon>
        <taxon>Lophotrochozoa</taxon>
        <taxon>Mollusca</taxon>
        <taxon>Gastropoda</taxon>
        <taxon>Heterobranchia</taxon>
        <taxon>Euthyneura</taxon>
        <taxon>Panpulmonata</taxon>
        <taxon>Eupulmonata</taxon>
        <taxon>Stylommatophora</taxon>
        <taxon>Helicina</taxon>
        <taxon>Arionoidea</taxon>
        <taxon>Arionidae</taxon>
        <taxon>Arion</taxon>
    </lineage>
</organism>
<feature type="compositionally biased region" description="Basic and acidic residues" evidence="1">
    <location>
        <begin position="18"/>
        <end position="59"/>
    </location>
</feature>
<dbReference type="EMBL" id="HACG01026359">
    <property type="protein sequence ID" value="CEK73224.1"/>
    <property type="molecule type" value="Transcribed_RNA"/>
</dbReference>
<sequence>MRRDTIYIYIGIKHRQKERTQEENSRRDSRASRARKLEDTDLREARDRSQKQSEHREIPVQRFNFTKDSLLAEYIRDLPSQYQC</sequence>
<dbReference type="AlphaFoldDB" id="A0A0B6ZX70"/>
<accession>A0A0B6ZX70</accession>
<proteinExistence type="predicted"/>
<dbReference type="EMBL" id="HACG01026358">
    <property type="protein sequence ID" value="CEK73223.1"/>
    <property type="molecule type" value="Transcribed_RNA"/>
</dbReference>
<evidence type="ECO:0000313" key="3">
    <source>
        <dbReference type="EMBL" id="CEK73224.1"/>
    </source>
</evidence>
<protein>
    <submittedName>
        <fullName evidence="3">Uncharacterized protein</fullName>
    </submittedName>
</protein>